<reference evidence="1 2" key="1">
    <citation type="submission" date="2018-09" db="EMBL/GenBank/DDBJ databases">
        <title>Genome sequence of Veillonella atypica isolated from periodontal Korean patients.</title>
        <authorList>
            <person name="Lee J.-H."/>
            <person name="Moon J.-H."/>
            <person name="Shin S.-Y."/>
        </authorList>
    </citation>
    <scope>NUCLEOTIDE SEQUENCE [LARGE SCALE GENOMIC DNA]</scope>
    <source>
        <strain evidence="1 2">KHUD_V1</strain>
    </source>
</reference>
<dbReference type="InterPro" id="IPR008029">
    <property type="entry name" value="Phage_T7_Gp3_endoDNaseI"/>
</dbReference>
<comment type="caution">
    <text evidence="1">The sequence shown here is derived from an EMBL/GenBank/DDBJ whole genome shotgun (WGS) entry which is preliminary data.</text>
</comment>
<accession>A0A3A6WER5</accession>
<dbReference type="EMBL" id="QXZZ01000036">
    <property type="protein sequence ID" value="RJY49986.1"/>
    <property type="molecule type" value="Genomic_DNA"/>
</dbReference>
<dbReference type="SUPFAM" id="SSF52980">
    <property type="entry name" value="Restriction endonuclease-like"/>
    <property type="match status" value="1"/>
</dbReference>
<proteinExistence type="predicted"/>
<dbReference type="Gene3D" id="3.40.91.30">
    <property type="match status" value="1"/>
</dbReference>
<dbReference type="RefSeq" id="WP_119982883.1">
    <property type="nucleotide sequence ID" value="NZ_QXZZ01000036.1"/>
</dbReference>
<gene>
    <name evidence="1" type="ORF">D2965_08450</name>
</gene>
<dbReference type="GO" id="GO:0008833">
    <property type="term" value="F:deoxyribonuclease IV (phage-T4-induced) activity"/>
    <property type="evidence" value="ECO:0007669"/>
    <property type="project" value="InterPro"/>
</dbReference>
<protein>
    <recommendedName>
        <fullName evidence="3">Endonuclease I</fullName>
    </recommendedName>
</protein>
<dbReference type="GO" id="GO:0015074">
    <property type="term" value="P:DNA integration"/>
    <property type="evidence" value="ECO:0007669"/>
    <property type="project" value="InterPro"/>
</dbReference>
<dbReference type="AlphaFoldDB" id="A0A3A6WER5"/>
<organism evidence="1 2">
    <name type="scientific">Veillonella atypica</name>
    <dbReference type="NCBI Taxonomy" id="39777"/>
    <lineage>
        <taxon>Bacteria</taxon>
        <taxon>Bacillati</taxon>
        <taxon>Bacillota</taxon>
        <taxon>Negativicutes</taxon>
        <taxon>Veillonellales</taxon>
        <taxon>Veillonellaceae</taxon>
        <taxon>Veillonella</taxon>
    </lineage>
</organism>
<dbReference type="InterPro" id="IPR011335">
    <property type="entry name" value="Restrct_endonuc-II-like"/>
</dbReference>
<dbReference type="CDD" id="cd22324">
    <property type="entry name" value="Endonuclease_I"/>
    <property type="match status" value="1"/>
</dbReference>
<evidence type="ECO:0008006" key="3">
    <source>
        <dbReference type="Google" id="ProtNLM"/>
    </source>
</evidence>
<dbReference type="Pfam" id="PF05367">
    <property type="entry name" value="Phage_endo_I"/>
    <property type="match status" value="1"/>
</dbReference>
<dbReference type="GO" id="GO:0016032">
    <property type="term" value="P:viral process"/>
    <property type="evidence" value="ECO:0007669"/>
    <property type="project" value="InterPro"/>
</dbReference>
<sequence length="142" mass="16628">MAKGWTFSRLGGFKKRTDKSTRSGFESKVKANLEKAKVPFEYETLRVPYTTTHYYKPDFILSNGIIVEAKGLFLPEDRSKHLAIKKQHPELDIRFLFMRDNYISNKTKANKYSDWCKKNDFKYHIGTAIPKKWIEEKGGKTN</sequence>
<name>A0A3A6WER5_9FIRM</name>
<evidence type="ECO:0000313" key="2">
    <source>
        <dbReference type="Proteomes" id="UP000277803"/>
    </source>
</evidence>
<dbReference type="Proteomes" id="UP000277803">
    <property type="component" value="Unassembled WGS sequence"/>
</dbReference>
<evidence type="ECO:0000313" key="1">
    <source>
        <dbReference type="EMBL" id="RJY49986.1"/>
    </source>
</evidence>